<dbReference type="InterPro" id="IPR027417">
    <property type="entry name" value="P-loop_NTPase"/>
</dbReference>
<name>A0AAD3H4I0_9STRA</name>
<organism evidence="2 3">
    <name type="scientific">Chaetoceros tenuissimus</name>
    <dbReference type="NCBI Taxonomy" id="426638"/>
    <lineage>
        <taxon>Eukaryota</taxon>
        <taxon>Sar</taxon>
        <taxon>Stramenopiles</taxon>
        <taxon>Ochrophyta</taxon>
        <taxon>Bacillariophyta</taxon>
        <taxon>Coscinodiscophyceae</taxon>
        <taxon>Chaetocerotophycidae</taxon>
        <taxon>Chaetocerotales</taxon>
        <taxon>Chaetocerotaceae</taxon>
        <taxon>Chaetoceros</taxon>
    </lineage>
</organism>
<keyword evidence="1" id="KW-0812">Transmembrane</keyword>
<dbReference type="Gene3D" id="3.40.50.300">
    <property type="entry name" value="P-loop containing nucleotide triphosphate hydrolases"/>
    <property type="match status" value="1"/>
</dbReference>
<protein>
    <submittedName>
        <fullName evidence="2">Uncharacterized protein</fullName>
    </submittedName>
</protein>
<sequence>MMKTNYAKDEEEIDAFVGKREHLTQIESKKKYFLLGATFIYIFVFAVIMISFIWYGNLHNMMNTTKQQEDFQYPLFNSFNPHQNSWCPYAECNNSPLCKPCNQRFLFILSPGRAGSTSLLTTFNLLPYVRLSGENNDAIFHAYEIMHALDQKQKNFQYDEGNEDGPWMHNAIPKQSLACTSQKIMSTINPPKHEFLTDLSNERELKTHEDDTIIGAKMIRLQSSEWDAQHAVSYFKEHFPCAKFIVNSRDPKAIQSSRIKVGWKQDLPSIKQEYQFLKRFAKLMGDDRAVFLKMEEWSNDVSNLNDVIEWLGYEDCKLSHVQHQNFDGYGKDTSNPLSGECRLRGAS</sequence>
<keyword evidence="1" id="KW-1133">Transmembrane helix</keyword>
<dbReference type="AlphaFoldDB" id="A0AAD3H4I0"/>
<evidence type="ECO:0000313" key="3">
    <source>
        <dbReference type="Proteomes" id="UP001054902"/>
    </source>
</evidence>
<comment type="caution">
    <text evidence="2">The sequence shown here is derived from an EMBL/GenBank/DDBJ whole genome shotgun (WGS) entry which is preliminary data.</text>
</comment>
<dbReference type="EMBL" id="BLLK01000038">
    <property type="protein sequence ID" value="GFH50026.1"/>
    <property type="molecule type" value="Genomic_DNA"/>
</dbReference>
<evidence type="ECO:0000256" key="1">
    <source>
        <dbReference type="SAM" id="Phobius"/>
    </source>
</evidence>
<keyword evidence="3" id="KW-1185">Reference proteome</keyword>
<accession>A0AAD3H4I0</accession>
<feature type="transmembrane region" description="Helical" evidence="1">
    <location>
        <begin position="32"/>
        <end position="55"/>
    </location>
</feature>
<dbReference type="SUPFAM" id="SSF52540">
    <property type="entry name" value="P-loop containing nucleoside triphosphate hydrolases"/>
    <property type="match status" value="1"/>
</dbReference>
<gene>
    <name evidence="2" type="ORF">CTEN210_06502</name>
</gene>
<dbReference type="Pfam" id="PF13469">
    <property type="entry name" value="Sulfotransfer_3"/>
    <property type="match status" value="1"/>
</dbReference>
<dbReference type="Proteomes" id="UP001054902">
    <property type="component" value="Unassembled WGS sequence"/>
</dbReference>
<keyword evidence="1" id="KW-0472">Membrane</keyword>
<proteinExistence type="predicted"/>
<evidence type="ECO:0000313" key="2">
    <source>
        <dbReference type="EMBL" id="GFH50026.1"/>
    </source>
</evidence>
<reference evidence="2 3" key="1">
    <citation type="journal article" date="2021" name="Sci. Rep.">
        <title>The genome of the diatom Chaetoceros tenuissimus carries an ancient integrated fragment of an extant virus.</title>
        <authorList>
            <person name="Hongo Y."/>
            <person name="Kimura K."/>
            <person name="Takaki Y."/>
            <person name="Yoshida Y."/>
            <person name="Baba S."/>
            <person name="Kobayashi G."/>
            <person name="Nagasaki K."/>
            <person name="Hano T."/>
            <person name="Tomaru Y."/>
        </authorList>
    </citation>
    <scope>NUCLEOTIDE SEQUENCE [LARGE SCALE GENOMIC DNA]</scope>
    <source>
        <strain evidence="2 3">NIES-3715</strain>
    </source>
</reference>